<proteinExistence type="predicted"/>
<dbReference type="InterPro" id="IPR011726">
    <property type="entry name" value="KdpF"/>
</dbReference>
<gene>
    <name evidence="1" type="ORF">E0W69_006750</name>
</gene>
<dbReference type="EMBL" id="CP044016">
    <property type="protein sequence ID" value="QES90933.1"/>
    <property type="molecule type" value="Genomic_DNA"/>
</dbReference>
<evidence type="ECO:0000313" key="2">
    <source>
        <dbReference type="Proteomes" id="UP000292424"/>
    </source>
</evidence>
<dbReference type="KEGG" id="arac:E0W69_006750"/>
<reference evidence="1 2" key="1">
    <citation type="submission" date="2019-09" db="EMBL/GenBank/DDBJ databases">
        <title>Complete genome sequence of Arachidicoccus sp. B3-10 isolated from apple orchard soil.</title>
        <authorList>
            <person name="Kim H.S."/>
            <person name="Han K.-I."/>
            <person name="Suh M.K."/>
            <person name="Lee K.C."/>
            <person name="Eom M.K."/>
            <person name="Kim J.-S."/>
            <person name="Kang S.W."/>
            <person name="Sin Y."/>
            <person name="Lee J.-S."/>
        </authorList>
    </citation>
    <scope>NUCLEOTIDE SEQUENCE [LARGE SCALE GENOMIC DNA]</scope>
    <source>
        <strain evidence="1 2">B3-10</strain>
    </source>
</reference>
<evidence type="ECO:0000313" key="1">
    <source>
        <dbReference type="EMBL" id="QES90933.1"/>
    </source>
</evidence>
<dbReference type="AlphaFoldDB" id="A0A5P2GCJ4"/>
<protein>
    <submittedName>
        <fullName evidence="1">Potassium-transporting ATPase subunit F</fullName>
    </submittedName>
</protein>
<dbReference type="GO" id="GO:0008556">
    <property type="term" value="F:P-type potassium transmembrane transporter activity"/>
    <property type="evidence" value="ECO:0007669"/>
    <property type="project" value="InterPro"/>
</dbReference>
<sequence>MMTILFVVAIIMFLYMCYVLIKPEKF</sequence>
<name>A0A5P2GCJ4_9BACT</name>
<dbReference type="Proteomes" id="UP000292424">
    <property type="component" value="Chromosome"/>
</dbReference>
<keyword evidence="2" id="KW-1185">Reference proteome</keyword>
<accession>A0A5P2GCJ4</accession>
<dbReference type="GO" id="GO:0005886">
    <property type="term" value="C:plasma membrane"/>
    <property type="evidence" value="ECO:0007669"/>
    <property type="project" value="InterPro"/>
</dbReference>
<dbReference type="Pfam" id="PF09604">
    <property type="entry name" value="Potass_KdpF"/>
    <property type="match status" value="1"/>
</dbReference>
<organism evidence="1 2">
    <name type="scientific">Rhizosphaericola mali</name>
    <dbReference type="NCBI Taxonomy" id="2545455"/>
    <lineage>
        <taxon>Bacteria</taxon>
        <taxon>Pseudomonadati</taxon>
        <taxon>Bacteroidota</taxon>
        <taxon>Chitinophagia</taxon>
        <taxon>Chitinophagales</taxon>
        <taxon>Chitinophagaceae</taxon>
        <taxon>Rhizosphaericola</taxon>
    </lineage>
</organism>